<comment type="caution">
    <text evidence="1">The sequence shown here is derived from an EMBL/GenBank/DDBJ whole genome shotgun (WGS) entry which is preliminary data.</text>
</comment>
<reference evidence="1" key="1">
    <citation type="submission" date="2019-10" db="EMBL/GenBank/DDBJ databases">
        <title>Conservation and host-specific expression of non-tandemly repeated heterogenous ribosome RNA gene in arbuscular mycorrhizal fungi.</title>
        <authorList>
            <person name="Maeda T."/>
            <person name="Kobayashi Y."/>
            <person name="Nakagawa T."/>
            <person name="Ezawa T."/>
            <person name="Yamaguchi K."/>
            <person name="Bino T."/>
            <person name="Nishimoto Y."/>
            <person name="Shigenobu S."/>
            <person name="Kawaguchi M."/>
        </authorList>
    </citation>
    <scope>NUCLEOTIDE SEQUENCE</scope>
    <source>
        <strain evidence="1">HR1</strain>
    </source>
</reference>
<gene>
    <name evidence="1" type="ORF">RCL2_000227200</name>
</gene>
<protein>
    <submittedName>
        <fullName evidence="1">Uncharacterized protein</fullName>
    </submittedName>
</protein>
<evidence type="ECO:0000313" key="1">
    <source>
        <dbReference type="EMBL" id="GES74808.1"/>
    </source>
</evidence>
<dbReference type="OrthoDB" id="2438873at2759"/>
<dbReference type="Proteomes" id="UP000615446">
    <property type="component" value="Unassembled WGS sequence"/>
</dbReference>
<proteinExistence type="predicted"/>
<evidence type="ECO:0000313" key="2">
    <source>
        <dbReference type="Proteomes" id="UP000615446"/>
    </source>
</evidence>
<sequence length="89" mass="10485">MRFGIKVKECRSSSFYHSMVNREGKQLNYYQSFLRGKKYDERCYKTIEIHNKAGVSYTHRDRSEIKRTLVLPAVNSCSNIIIITYGMQP</sequence>
<dbReference type="EMBL" id="BLAL01000012">
    <property type="protein sequence ID" value="GES74808.1"/>
    <property type="molecule type" value="Genomic_DNA"/>
</dbReference>
<dbReference type="AlphaFoldDB" id="A0A8H3QCK6"/>
<organism evidence="1 2">
    <name type="scientific">Rhizophagus clarus</name>
    <dbReference type="NCBI Taxonomy" id="94130"/>
    <lineage>
        <taxon>Eukaryota</taxon>
        <taxon>Fungi</taxon>
        <taxon>Fungi incertae sedis</taxon>
        <taxon>Mucoromycota</taxon>
        <taxon>Glomeromycotina</taxon>
        <taxon>Glomeromycetes</taxon>
        <taxon>Glomerales</taxon>
        <taxon>Glomeraceae</taxon>
        <taxon>Rhizophagus</taxon>
    </lineage>
</organism>
<accession>A0A8H3QCK6</accession>
<name>A0A8H3QCK6_9GLOM</name>